<name>A0A9I9CHS3_CUCME</name>
<reference evidence="2" key="1">
    <citation type="submission" date="2023-03" db="UniProtKB">
        <authorList>
            <consortium name="EnsemblPlants"/>
        </authorList>
    </citation>
    <scope>IDENTIFICATION</scope>
</reference>
<evidence type="ECO:0000313" key="2">
    <source>
        <dbReference type="EnsemblPlants" id="MELO3C003775.2.1"/>
    </source>
</evidence>
<dbReference type="AlphaFoldDB" id="A0A9I9CHS3"/>
<evidence type="ECO:0000256" key="1">
    <source>
        <dbReference type="SAM" id="MobiDB-lite"/>
    </source>
</evidence>
<sequence length="83" mass="9073">MARRARPGCGSVQRRRMDGPTSSTQMGDHDGGGWVRGDATMTVGASRTNSSWRRHNPLASTDEGRLSPEISMERREARMAATV</sequence>
<feature type="region of interest" description="Disordered" evidence="1">
    <location>
        <begin position="1"/>
        <end position="83"/>
    </location>
</feature>
<feature type="compositionally biased region" description="Basic and acidic residues" evidence="1">
    <location>
        <begin position="62"/>
        <end position="83"/>
    </location>
</feature>
<dbReference type="EnsemblPlants" id="MELO3C003775.2.1">
    <property type="protein sequence ID" value="MELO3C003775.2.1"/>
    <property type="gene ID" value="MELO3C003775.2"/>
</dbReference>
<protein>
    <submittedName>
        <fullName evidence="2">Uncharacterized protein</fullName>
    </submittedName>
</protein>
<organism evidence="2">
    <name type="scientific">Cucumis melo</name>
    <name type="common">Muskmelon</name>
    <dbReference type="NCBI Taxonomy" id="3656"/>
    <lineage>
        <taxon>Eukaryota</taxon>
        <taxon>Viridiplantae</taxon>
        <taxon>Streptophyta</taxon>
        <taxon>Embryophyta</taxon>
        <taxon>Tracheophyta</taxon>
        <taxon>Spermatophyta</taxon>
        <taxon>Magnoliopsida</taxon>
        <taxon>eudicotyledons</taxon>
        <taxon>Gunneridae</taxon>
        <taxon>Pentapetalae</taxon>
        <taxon>rosids</taxon>
        <taxon>fabids</taxon>
        <taxon>Cucurbitales</taxon>
        <taxon>Cucurbitaceae</taxon>
        <taxon>Benincaseae</taxon>
        <taxon>Cucumis</taxon>
    </lineage>
</organism>
<dbReference type="Gramene" id="MELO3C003775.2.1">
    <property type="protein sequence ID" value="MELO3C003775.2.1"/>
    <property type="gene ID" value="MELO3C003775.2"/>
</dbReference>
<proteinExistence type="predicted"/>
<accession>A0A9I9CHS3</accession>